<protein>
    <submittedName>
        <fullName evidence="1">Uncharacterized protein</fullName>
    </submittedName>
</protein>
<comment type="caution">
    <text evidence="1">The sequence shown here is derived from an EMBL/GenBank/DDBJ whole genome shotgun (WGS) entry which is preliminary data.</text>
</comment>
<evidence type="ECO:0000313" key="2">
    <source>
        <dbReference type="Proteomes" id="UP000054874"/>
    </source>
</evidence>
<proteinExistence type="predicted"/>
<accession>A0A0V8QEV1</accession>
<dbReference type="Proteomes" id="UP000054874">
    <property type="component" value="Unassembled WGS sequence"/>
</dbReference>
<dbReference type="AlphaFoldDB" id="A0A0V8QEV1"/>
<keyword evidence="2" id="KW-1185">Reference proteome</keyword>
<name>A0A0V8QEV1_9FIRM</name>
<evidence type="ECO:0000313" key="1">
    <source>
        <dbReference type="EMBL" id="KSV59131.1"/>
    </source>
</evidence>
<gene>
    <name evidence="1" type="ORF">ASU35_10245</name>
</gene>
<dbReference type="EMBL" id="LNAM01000152">
    <property type="protein sequence ID" value="KSV59131.1"/>
    <property type="molecule type" value="Genomic_DNA"/>
</dbReference>
<sequence length="70" mass="7952">MGGAVPVWVFTDLDKGEVTRSSFNDGVFLERCRCQMSLDQDLGLERFAMLELEIDEDKLKWGLTHNAMAD</sequence>
<reference evidence="1 2" key="1">
    <citation type="submission" date="2015-11" db="EMBL/GenBank/DDBJ databases">
        <title>Butyribacter intestini gen. nov., sp. nov., a butyric acid-producing bacterium of the family Lachnospiraceae isolated from the human faeces.</title>
        <authorList>
            <person name="Zou Y."/>
            <person name="Xue W."/>
            <person name="Luo G."/>
            <person name="Lv M."/>
        </authorList>
    </citation>
    <scope>NUCLEOTIDE SEQUENCE [LARGE SCALE GENOMIC DNA]</scope>
    <source>
        <strain evidence="1 2">ACET-33324</strain>
    </source>
</reference>
<organism evidence="1 2">
    <name type="scientific">Acetivibrio ethanolgignens</name>
    <dbReference type="NCBI Taxonomy" id="290052"/>
    <lineage>
        <taxon>Bacteria</taxon>
        <taxon>Bacillati</taxon>
        <taxon>Bacillota</taxon>
        <taxon>Clostridia</taxon>
        <taxon>Eubacteriales</taxon>
        <taxon>Oscillospiraceae</taxon>
        <taxon>Acetivibrio</taxon>
    </lineage>
</organism>